<proteinExistence type="predicted"/>
<name>A0A8S5P036_9CAUD</name>
<sequence length="261" mass="29887">MSNEKIVLDLDKGLSAEQTASIPRLFKEKLEEVVTSNPEDISAIHLEDEIDTMILIGKSGNALCRLVTMSILEDEQEFIFERMKDMINKNIYKKDIDLISVYNIAYRNGEEDPFISYKDKETGEEKPIYGFCYKTVTVAVEDDHYAFNLFYFIPEYSPENNYSVIRTKGKVHHNDIACISSSMKIGEDEIEVVNAIWGYLSPEEVDVIFENGGVYEVPCSECISVDFILYVIDSMVDSQNVSKEEFLFYIEGEDKPTGYLN</sequence>
<protein>
    <submittedName>
        <fullName evidence="1">Uncharacterized protein</fullName>
    </submittedName>
</protein>
<accession>A0A8S5P036</accession>
<organism evidence="1">
    <name type="scientific">Myoviridae sp. ctLnO19</name>
    <dbReference type="NCBI Taxonomy" id="2825085"/>
    <lineage>
        <taxon>Viruses</taxon>
        <taxon>Duplodnaviria</taxon>
        <taxon>Heunggongvirae</taxon>
        <taxon>Uroviricota</taxon>
        <taxon>Caudoviricetes</taxon>
    </lineage>
</organism>
<dbReference type="EMBL" id="BK015301">
    <property type="protein sequence ID" value="DAE00446.1"/>
    <property type="molecule type" value="Genomic_DNA"/>
</dbReference>
<evidence type="ECO:0000313" key="1">
    <source>
        <dbReference type="EMBL" id="DAE00446.1"/>
    </source>
</evidence>
<reference evidence="1" key="1">
    <citation type="journal article" date="2021" name="Proc. Natl. Acad. Sci. U.S.A.">
        <title>A Catalog of Tens of Thousands of Viruses from Human Metagenomes Reveals Hidden Associations with Chronic Diseases.</title>
        <authorList>
            <person name="Tisza M.J."/>
            <person name="Buck C.B."/>
        </authorList>
    </citation>
    <scope>NUCLEOTIDE SEQUENCE</scope>
    <source>
        <strain evidence="1">CtLnO19</strain>
    </source>
</reference>